<keyword evidence="2" id="KW-0119">Carbohydrate metabolism</keyword>
<keyword evidence="2" id="KW-0964">Secreted</keyword>
<evidence type="ECO:0000256" key="3">
    <source>
        <dbReference type="SAM" id="SignalP"/>
    </source>
</evidence>
<dbReference type="GO" id="GO:0016829">
    <property type="term" value="F:lyase activity"/>
    <property type="evidence" value="ECO:0007669"/>
    <property type="project" value="UniProtKB-KW"/>
</dbReference>
<organism evidence="5 6">
    <name type="scientific">Xylanibacter muris</name>
    <dbReference type="NCBI Taxonomy" id="2736290"/>
    <lineage>
        <taxon>Bacteria</taxon>
        <taxon>Pseudomonadati</taxon>
        <taxon>Bacteroidota</taxon>
        <taxon>Bacteroidia</taxon>
        <taxon>Bacteroidales</taxon>
        <taxon>Prevotellaceae</taxon>
        <taxon>Xylanibacter</taxon>
    </lineage>
</organism>
<dbReference type="PANTHER" id="PTHR31683">
    <property type="entry name" value="PECTATE LYASE 18-RELATED"/>
    <property type="match status" value="1"/>
</dbReference>
<sequence length="793" mass="86505">MKNINKYILYGIVLCLTALSIQPAYSQTWDFSSLSSSDKTALDSDTENWTYDSSNNRWKNVTTYNKAPLKAEGRELELTRGLLITVGAADRVRIDMKKKSLTLNGANGVITIPGLKAGTKLTVISQSSSSSAARELTPTNLTVSEGFTASTSKITNIGTVTEDGEVTLTSSGGIYIFRIAASDGSDTPGPTPSGDHSATLNTHAVQAQLTTNGNVIKYYNPAELKNTAVNKTEGTVTVTPSEGEWKDIFTKTVTNIKFTKQAAEGENGIISNNGIEITEAKGWNETVYAKWNIYGGAQSYNVYVKGGQYTDFTKIDTELVRNYGSYARADVPGLKAGEYVLKVIPVINGNEDILHTSTASGLLVTAYDRSGFAHLNYQGIGAYNNDGTLKETARVIYVTAQTAKTVQLDVITGSNNKTETFTGLQAIINAYQKGLETRPLAVRLIGQIKDTDMDAFGSKAEGLQIKGRNNTIAMNITIEGVGEDATVWGFGFLLRNAVSVELRNFGIMLCMDDAVSMDTDNKHCWIHHLDLFYGKTGGDSDQAKGDGTIDVKGNSQYITISYNHMFDCGKSSLCGMKSETGPNYIDYHHNWFDHSDSRHPRVRTMTVHIWNNYYDGCSKYGAGATTGASLFVENNYFRNTKNPMLSSLQGTDAKGDGTFSGENGGMIKSFGNVYAEKGKSANYTPITHKDDATSFDCYEAGNRNEQVPPAYRTLTGGTTYNNFDIDASLMYKYSPLPADEIPSYVTGYYGAGRLNKGDFKYTFDNNVADTDYNVDKTLKDALENYRSSLVGIF</sequence>
<gene>
    <name evidence="5" type="ORF">HPS56_01170</name>
</gene>
<feature type="signal peptide" evidence="3">
    <location>
        <begin position="1"/>
        <end position="26"/>
    </location>
</feature>
<dbReference type="EMBL" id="JABKKF010000001">
    <property type="protein sequence ID" value="NPD90983.1"/>
    <property type="molecule type" value="Genomic_DNA"/>
</dbReference>
<dbReference type="RefSeq" id="WP_172272591.1">
    <property type="nucleotide sequence ID" value="NZ_CASGMU010000001.1"/>
</dbReference>
<comment type="similarity">
    <text evidence="2">Belongs to the polysaccharide lyase 1 family.</text>
</comment>
<dbReference type="SMART" id="SM00656">
    <property type="entry name" value="Amb_all"/>
    <property type="match status" value="1"/>
</dbReference>
<feature type="domain" description="Pectate lyase" evidence="4">
    <location>
        <begin position="443"/>
        <end position="643"/>
    </location>
</feature>
<dbReference type="Proteomes" id="UP000714420">
    <property type="component" value="Unassembled WGS sequence"/>
</dbReference>
<keyword evidence="6" id="KW-1185">Reference proteome</keyword>
<dbReference type="Gene3D" id="2.160.20.10">
    <property type="entry name" value="Single-stranded right-handed beta-helix, Pectin lyase-like"/>
    <property type="match status" value="1"/>
</dbReference>
<evidence type="ECO:0000256" key="2">
    <source>
        <dbReference type="RuleBase" id="RU361173"/>
    </source>
</evidence>
<dbReference type="SUPFAM" id="SSF51126">
    <property type="entry name" value="Pectin lyase-like"/>
    <property type="match status" value="1"/>
</dbReference>
<protein>
    <submittedName>
        <fullName evidence="5">Pectate lyase</fullName>
    </submittedName>
</protein>
<keyword evidence="1 2" id="KW-0456">Lyase</keyword>
<evidence type="ECO:0000256" key="1">
    <source>
        <dbReference type="ARBA" id="ARBA00023239"/>
    </source>
</evidence>
<dbReference type="InterPro" id="IPR002022">
    <property type="entry name" value="Pec_lyase"/>
</dbReference>
<dbReference type="PANTHER" id="PTHR31683:SF18">
    <property type="entry name" value="PECTATE LYASE 21-RELATED"/>
    <property type="match status" value="1"/>
</dbReference>
<accession>A0ABX2AIU3</accession>
<proteinExistence type="inferred from homology"/>
<comment type="subcellular location">
    <subcellularLocation>
        <location evidence="2">Secreted</location>
    </subcellularLocation>
</comment>
<keyword evidence="2" id="KW-0624">Polysaccharide degradation</keyword>
<dbReference type="InterPro" id="IPR011050">
    <property type="entry name" value="Pectin_lyase_fold/virulence"/>
</dbReference>
<evidence type="ECO:0000313" key="5">
    <source>
        <dbReference type="EMBL" id="NPD90983.1"/>
    </source>
</evidence>
<dbReference type="InterPro" id="IPR045032">
    <property type="entry name" value="PEL"/>
</dbReference>
<keyword evidence="3" id="KW-0732">Signal</keyword>
<name>A0ABX2AIU3_9BACT</name>
<dbReference type="InterPro" id="IPR012334">
    <property type="entry name" value="Pectin_lyas_fold"/>
</dbReference>
<comment type="caution">
    <text evidence="5">The sequence shown here is derived from an EMBL/GenBank/DDBJ whole genome shotgun (WGS) entry which is preliminary data.</text>
</comment>
<dbReference type="Pfam" id="PF00544">
    <property type="entry name" value="Pectate_lyase_4"/>
    <property type="match status" value="1"/>
</dbReference>
<reference evidence="5 6" key="1">
    <citation type="submission" date="2020-05" db="EMBL/GenBank/DDBJ databases">
        <title>Distinct polysaccharide utilization as determinants for interspecies competition between intestinal Prevotella spp.</title>
        <authorList>
            <person name="Galvez E.J.C."/>
            <person name="Iljazovic A."/>
            <person name="Strowig T."/>
        </authorList>
    </citation>
    <scope>NUCLEOTIDE SEQUENCE [LARGE SCALE GENOMIC DNA]</scope>
    <source>
        <strain evidence="5 6">PMUR</strain>
    </source>
</reference>
<evidence type="ECO:0000259" key="4">
    <source>
        <dbReference type="SMART" id="SM00656"/>
    </source>
</evidence>
<evidence type="ECO:0000313" key="6">
    <source>
        <dbReference type="Proteomes" id="UP000714420"/>
    </source>
</evidence>
<feature type="chain" id="PRO_5046639699" evidence="3">
    <location>
        <begin position="27"/>
        <end position="793"/>
    </location>
</feature>